<dbReference type="EMBL" id="CP072270">
    <property type="protein sequence ID" value="QTK42703.1"/>
    <property type="molecule type" value="Genomic_DNA"/>
</dbReference>
<evidence type="ECO:0000313" key="5">
    <source>
        <dbReference type="Proteomes" id="UP000470018"/>
    </source>
</evidence>
<sequence>MNQEKITKLHNKFLIETYTNLDPARLADLLEFSKIYNAKFIEKSDKKVREIIGDISLDSDEKNQRIDFLVEDVSMMNDIRIIGEELAIIGLYKTIEIAIKKSMKITGKFSKKQLEELHKIEKFIEHFKSINIEVKSIEGFNSFNELRLINNCLKHSGFVSKALMDFNPSLWRKGEKIDNSAETFSRLLYPSVKFVKGLGNKIILTL</sequence>
<gene>
    <name evidence="2" type="ORF">CBE85_07530</name>
    <name evidence="1" type="ORF">G3N53_09205</name>
    <name evidence="3" type="ORF">J6E47_15000</name>
</gene>
<dbReference type="Proteomes" id="UP000664966">
    <property type="component" value="Chromosome"/>
</dbReference>
<proteinExistence type="predicted"/>
<organism evidence="1 5">
    <name type="scientific">Acinetobacter baumannii</name>
    <dbReference type="NCBI Taxonomy" id="470"/>
    <lineage>
        <taxon>Bacteria</taxon>
        <taxon>Pseudomonadati</taxon>
        <taxon>Pseudomonadota</taxon>
        <taxon>Gammaproteobacteria</taxon>
        <taxon>Moraxellales</taxon>
        <taxon>Moraxellaceae</taxon>
        <taxon>Acinetobacter</taxon>
        <taxon>Acinetobacter calcoaceticus/baumannii complex</taxon>
    </lineage>
</organism>
<accession>A0A090B848</accession>
<evidence type="ECO:0000313" key="3">
    <source>
        <dbReference type="EMBL" id="QTK42703.1"/>
    </source>
</evidence>
<dbReference type="Proteomes" id="UP000470018">
    <property type="component" value="Unassembled WGS sequence"/>
</dbReference>
<evidence type="ECO:0000313" key="1">
    <source>
        <dbReference type="EMBL" id="NDW41255.1"/>
    </source>
</evidence>
<dbReference type="EMBL" id="NGKM01000005">
    <property type="protein sequence ID" value="OWK67276.1"/>
    <property type="molecule type" value="Genomic_DNA"/>
</dbReference>
<protein>
    <submittedName>
        <fullName evidence="1">Uncharacterized protein</fullName>
    </submittedName>
</protein>
<name>A0A090B848_ACIBA</name>
<evidence type="ECO:0000313" key="4">
    <source>
        <dbReference type="Proteomes" id="UP000197394"/>
    </source>
</evidence>
<dbReference type="Proteomes" id="UP000197394">
    <property type="component" value="Unassembled WGS sequence"/>
</dbReference>
<reference evidence="3" key="3">
    <citation type="submission" date="2021-03" db="EMBL/GenBank/DDBJ databases">
        <title>Complete genome sequencing of Acinetobacter baumannii.</title>
        <authorList>
            <person name="Yadav B."/>
            <person name="Makwana N."/>
            <person name="Kharat A.S."/>
            <person name="Veeraraghavan B."/>
            <person name="Vijayakumar S."/>
            <person name="Priya M."/>
        </authorList>
    </citation>
    <scope>NUCLEOTIDE SEQUENCE</scope>
    <source>
        <strain evidence="3">KSK6</strain>
    </source>
</reference>
<reference evidence="2 4" key="1">
    <citation type="submission" date="2017-05" db="EMBL/GenBank/DDBJ databases">
        <title>Draft genome sequence of MDR A. baumannii AB360.</title>
        <authorList>
            <person name="Wareham D.W."/>
            <person name="Bean D.C."/>
        </authorList>
    </citation>
    <scope>NUCLEOTIDE SEQUENCE [LARGE SCALE GENOMIC DNA]</scope>
    <source>
        <strain evidence="2 4">AB360</strain>
    </source>
</reference>
<dbReference type="EMBL" id="JAAGTY010000008">
    <property type="protein sequence ID" value="NDW41255.1"/>
    <property type="molecule type" value="Genomic_DNA"/>
</dbReference>
<evidence type="ECO:0000313" key="2">
    <source>
        <dbReference type="EMBL" id="OWK67276.1"/>
    </source>
</evidence>
<reference evidence="1 5" key="2">
    <citation type="submission" date="2020-02" db="EMBL/GenBank/DDBJ databases">
        <title>Whole genome shot-gun sequencing of clinical Carbapenem resistant A. baumannii.</title>
        <authorList>
            <person name="Veeraraghavan B."/>
            <person name="Mathur P."/>
            <person name="Vijayakumar S."/>
            <person name="Vasudevan K."/>
            <person name="Lincy M."/>
            <person name="Kirubananthan A."/>
        </authorList>
    </citation>
    <scope>NUCLEOTIDE SEQUENCE [LARGE SCALE GENOMIC DNA]</scope>
    <source>
        <strain evidence="1 5">SP816</strain>
    </source>
</reference>
<dbReference type="RefSeq" id="WP_045544492.1">
    <property type="nucleotide sequence ID" value="NZ_AP014649.1"/>
</dbReference>
<dbReference type="AlphaFoldDB" id="A0A090B848"/>